<gene>
    <name evidence="1" type="ORF">SAMN05216276_108629</name>
</gene>
<evidence type="ECO:0000313" key="1">
    <source>
        <dbReference type="EMBL" id="SNT61958.1"/>
    </source>
</evidence>
<sequence length="96" mass="10666">MKMQLAREAVPILRNDSPDGVYVLESIEYVRSSELPDNELFGDRSEVKSLLDITRKSLKNRTKEKISKAIALAVAEVEKAQLADEPGASKGHRRSA</sequence>
<dbReference type="EMBL" id="FZOD01000086">
    <property type="protein sequence ID" value="SNT61958.1"/>
    <property type="molecule type" value="Genomic_DNA"/>
</dbReference>
<protein>
    <submittedName>
        <fullName evidence="1">Uncharacterized protein</fullName>
    </submittedName>
</protein>
<accession>A0A239P5S5</accession>
<reference evidence="1 2" key="1">
    <citation type="submission" date="2017-06" db="EMBL/GenBank/DDBJ databases">
        <authorList>
            <person name="Kim H.J."/>
            <person name="Triplett B.A."/>
        </authorList>
    </citation>
    <scope>NUCLEOTIDE SEQUENCE [LARGE SCALE GENOMIC DNA]</scope>
    <source>
        <strain evidence="1 2">CGMCC 4.2132</strain>
    </source>
</reference>
<evidence type="ECO:0000313" key="2">
    <source>
        <dbReference type="Proteomes" id="UP000198282"/>
    </source>
</evidence>
<dbReference type="RefSeq" id="WP_143653612.1">
    <property type="nucleotide sequence ID" value="NZ_FZOD01000086.1"/>
</dbReference>
<dbReference type="Proteomes" id="UP000198282">
    <property type="component" value="Unassembled WGS sequence"/>
</dbReference>
<proteinExistence type="predicted"/>
<dbReference type="AlphaFoldDB" id="A0A239P5S5"/>
<keyword evidence="2" id="KW-1185">Reference proteome</keyword>
<name>A0A239P5S5_9ACTN</name>
<organism evidence="1 2">
    <name type="scientific">Streptosporangium subroseum</name>
    <dbReference type="NCBI Taxonomy" id="106412"/>
    <lineage>
        <taxon>Bacteria</taxon>
        <taxon>Bacillati</taxon>
        <taxon>Actinomycetota</taxon>
        <taxon>Actinomycetes</taxon>
        <taxon>Streptosporangiales</taxon>
        <taxon>Streptosporangiaceae</taxon>
        <taxon>Streptosporangium</taxon>
    </lineage>
</organism>